<dbReference type="PROSITE" id="PS50870">
    <property type="entry name" value="AH"/>
    <property type="match status" value="1"/>
</dbReference>
<dbReference type="GO" id="GO:0052816">
    <property type="term" value="F:long-chain fatty acyl-CoA hydrolase activity"/>
    <property type="evidence" value="ECO:0007669"/>
    <property type="project" value="TreeGrafter"/>
</dbReference>
<feature type="repeat" description="ANK" evidence="7">
    <location>
        <begin position="525"/>
        <end position="557"/>
    </location>
</feature>
<dbReference type="EC" id="3.1.1.4" evidence="1"/>
<dbReference type="InterPro" id="IPR047148">
    <property type="entry name" value="PLPL9"/>
</dbReference>
<dbReference type="GO" id="GO:2000304">
    <property type="term" value="P:positive regulation of ceramide biosynthetic process"/>
    <property type="evidence" value="ECO:0007669"/>
    <property type="project" value="TreeGrafter"/>
</dbReference>
<evidence type="ECO:0000259" key="10">
    <source>
        <dbReference type="PROSITE" id="PS50870"/>
    </source>
</evidence>
<keyword evidence="8" id="KW-0442">Lipid degradation</keyword>
<dbReference type="PANTHER" id="PTHR24139:SF34">
    <property type="entry name" value="85_88 KDA CALCIUM-INDEPENDENT PHOSPHOLIPASE A2"/>
    <property type="match status" value="1"/>
</dbReference>
<evidence type="ECO:0000313" key="13">
    <source>
        <dbReference type="Proteomes" id="UP000249218"/>
    </source>
</evidence>
<keyword evidence="13" id="KW-1185">Reference proteome</keyword>
<dbReference type="PROSITE" id="PS50088">
    <property type="entry name" value="ANK_REPEAT"/>
    <property type="match status" value="4"/>
</dbReference>
<dbReference type="SMART" id="SM01015">
    <property type="entry name" value="Arfaptin"/>
    <property type="match status" value="1"/>
</dbReference>
<dbReference type="Pfam" id="PF01734">
    <property type="entry name" value="Patatin"/>
    <property type="match status" value="1"/>
</dbReference>
<evidence type="ECO:0000256" key="4">
    <source>
        <dbReference type="ARBA" id="ARBA00023043"/>
    </source>
</evidence>
<feature type="domain" description="PNPLA" evidence="11">
    <location>
        <begin position="905"/>
        <end position="1101"/>
    </location>
</feature>
<evidence type="ECO:0000313" key="12">
    <source>
        <dbReference type="EMBL" id="PZC72063.1"/>
    </source>
</evidence>
<dbReference type="PROSITE" id="PS51635">
    <property type="entry name" value="PNPLA"/>
    <property type="match status" value="1"/>
</dbReference>
<dbReference type="EMBL" id="KZ150225">
    <property type="protein sequence ID" value="PZC72063.1"/>
    <property type="molecule type" value="Genomic_DNA"/>
</dbReference>
<keyword evidence="5 8" id="KW-0443">Lipid metabolism</keyword>
<feature type="repeat" description="ANK" evidence="7">
    <location>
        <begin position="718"/>
        <end position="750"/>
    </location>
</feature>
<protein>
    <recommendedName>
        <fullName evidence="1">phospholipase A2</fullName>
        <ecNumber evidence="1">3.1.1.4</ecNumber>
    </recommendedName>
</protein>
<dbReference type="SUPFAM" id="SSF52151">
    <property type="entry name" value="FabD/lysophospholipase-like"/>
    <property type="match status" value="1"/>
</dbReference>
<dbReference type="Proteomes" id="UP000249218">
    <property type="component" value="Unassembled WGS sequence"/>
</dbReference>
<dbReference type="SUPFAM" id="SSF103657">
    <property type="entry name" value="BAR/IMD domain-like"/>
    <property type="match status" value="1"/>
</dbReference>
<dbReference type="InterPro" id="IPR016035">
    <property type="entry name" value="Acyl_Trfase/lysoPLipase"/>
</dbReference>
<evidence type="ECO:0000256" key="3">
    <source>
        <dbReference type="ARBA" id="ARBA00022801"/>
    </source>
</evidence>
<keyword evidence="4 7" id="KW-0040">ANK repeat</keyword>
<dbReference type="InterPro" id="IPR036770">
    <property type="entry name" value="Ankyrin_rpt-contain_sf"/>
</dbReference>
<dbReference type="Pfam" id="PF00023">
    <property type="entry name" value="Ank"/>
    <property type="match status" value="1"/>
</dbReference>
<evidence type="ECO:0000256" key="7">
    <source>
        <dbReference type="PROSITE-ProRule" id="PRU00023"/>
    </source>
</evidence>
<dbReference type="GO" id="GO:0047499">
    <property type="term" value="F:calcium-independent phospholipase A2 activity"/>
    <property type="evidence" value="ECO:0007669"/>
    <property type="project" value="InterPro"/>
</dbReference>
<dbReference type="SMART" id="SM00248">
    <property type="entry name" value="ANK"/>
    <property type="match status" value="6"/>
</dbReference>
<dbReference type="Pfam" id="PF12796">
    <property type="entry name" value="Ank_2"/>
    <property type="match status" value="2"/>
</dbReference>
<dbReference type="GO" id="GO:0019904">
    <property type="term" value="F:protein domain specific binding"/>
    <property type="evidence" value="ECO:0007669"/>
    <property type="project" value="InterPro"/>
</dbReference>
<sequence>MMQHQYWVTKKTVLKKLGTKEDECIVASDAELDAKLELFRSISDSCLQLQRVLDQYQERLCILAQEENSLGKFLRDAGKSADASGKHMISAGKAISYSGQQRLSVRGPLLRLYHEVETFRGRAVSDMRATVSAMEKARIEYRAALSWMKSTSAQLDPDTGRGLDNFRKAQRQIDLLAAARCNMFSHVLSNYQGSFVTFATKVAQTLVATADTMNAAPQYEFCILKELSQNLGEGDAKQDVVPQDKDQMLFFQDEFKDENQENSSKPKVQNAKPKTDNEEEKQPSSEKEAKPSTSLNLIDTSYMESELNSGNVGILSELAGLQLDCGDPQGGFGTFLPSQLLQNSSSLLQGPMAPVSSNNNQAPKSPQNISKPSPIFRGLLGTEEAPTKVIEVRSDNYISRPIHYREDSMLLYGPKNPPDGKNTKEKYYEIVLHKPFTESLHQMYSLFRAKTLESAEEKFIVYKERIPIFIKITKECTVAILQKLCDTLSEHQSWTIAHMVAHFGLSELFNDPEVQKHIDSIDPLTGATPLMVAVKSCNVRMVQSLVSLNSSLDVIDLEGNTVFHYAAASNKEIINALASKSPSSLNVYNKQGYTPLHTACLADAPDCVRALMLAGADVNLTAAKRSTSLLPARADSSMTAFRKSATILSARADSSMTAFRKSATILSGIVGDLLHDNQPKLYQQDMKHGGTPIHWAISREVIEALVDKNCDINALNFDGRTALHIMVLRGRLECAMALLSRGAEHSIGDNEGNTPLHLAVKQTNIAIVQALIVFGADLEAKNNMGNTARHILPTEMSSSNYDKILYVLHAVGARRCPPEVSGCGPGCSARGDYNGVPPPPVARSSTRDLVSQMLSVAAMERAACYDTNQKQGRSSTRDLVSQMLSVAAMERAACYDTNQKQGRLLCLDGGGIRGLVLVQVLINLEEAVGQPIIHCFDWIAGTSTGGILALALASGKSLRDCQRLYFRMKEFAFVGMRPYPSEALETILKDCLGTETVMADIEHPKLMILAVLADRKPVDLHIFRNYKSAQEILDDHNGTTSPHAEAGDQASVVSLAAPPPPAEQLVWQAARATGAAPSYFRASGRYLDGGLMGNNPTLDVLTELTELNLALRATGQHEEAKKTNLKVVVSCGTGLIPVSKLKDIDVFKPESLWDTARLAWGLSAIGGLLVDQATQSDGRVVDRARAWCSAVGVPYYRFAPQMSRDVAMDERQDDVLVTMLWEAHAYMYAHRDRVNELAALLRDDLCTVKLFSDQIECVQALNFVSS</sequence>
<dbReference type="SUPFAM" id="SSF48403">
    <property type="entry name" value="Ankyrin repeat"/>
    <property type="match status" value="1"/>
</dbReference>
<feature type="short sequence motif" description="GXGXXG" evidence="8">
    <location>
        <begin position="909"/>
        <end position="914"/>
    </location>
</feature>
<dbReference type="CDD" id="cd07212">
    <property type="entry name" value="Pat_PNPLA9"/>
    <property type="match status" value="1"/>
</dbReference>
<comment type="catalytic activity">
    <reaction evidence="6">
        <text>a 1,2-diacyl-sn-glycero-3-phosphocholine + H2O = a 1-acyl-sn-glycero-3-phosphocholine + a fatty acid + H(+)</text>
        <dbReference type="Rhea" id="RHEA:15801"/>
        <dbReference type="ChEBI" id="CHEBI:15377"/>
        <dbReference type="ChEBI" id="CHEBI:15378"/>
        <dbReference type="ChEBI" id="CHEBI:28868"/>
        <dbReference type="ChEBI" id="CHEBI:57643"/>
        <dbReference type="ChEBI" id="CHEBI:58168"/>
        <dbReference type="EC" id="3.1.1.4"/>
    </reaction>
    <physiologicalReaction direction="left-to-right" evidence="6">
        <dbReference type="Rhea" id="RHEA:15802"/>
    </physiologicalReaction>
</comment>
<feature type="repeat" description="ANK" evidence="7">
    <location>
        <begin position="591"/>
        <end position="623"/>
    </location>
</feature>
<dbReference type="InterPro" id="IPR010504">
    <property type="entry name" value="AH_dom"/>
</dbReference>
<dbReference type="OrthoDB" id="10021675at2759"/>
<evidence type="ECO:0000256" key="2">
    <source>
        <dbReference type="ARBA" id="ARBA00022737"/>
    </source>
</evidence>
<evidence type="ECO:0000256" key="1">
    <source>
        <dbReference type="ARBA" id="ARBA00013278"/>
    </source>
</evidence>
<dbReference type="InterPro" id="IPR002641">
    <property type="entry name" value="PNPLA_dom"/>
</dbReference>
<dbReference type="Gene3D" id="1.20.1270.60">
    <property type="entry name" value="Arfaptin homology (AH) domain/BAR domain"/>
    <property type="match status" value="1"/>
</dbReference>
<gene>
    <name evidence="12" type="primary">HaOG211965</name>
    <name evidence="12" type="ORF">B5X24_HaOG211965</name>
</gene>
<feature type="short sequence motif" description="DGA/G" evidence="8">
    <location>
        <begin position="1088"/>
        <end position="1090"/>
    </location>
</feature>
<organism evidence="12 13">
    <name type="scientific">Helicoverpa armigera</name>
    <name type="common">Cotton bollworm</name>
    <name type="synonym">Heliothis armigera</name>
    <dbReference type="NCBI Taxonomy" id="29058"/>
    <lineage>
        <taxon>Eukaryota</taxon>
        <taxon>Metazoa</taxon>
        <taxon>Ecdysozoa</taxon>
        <taxon>Arthropoda</taxon>
        <taxon>Hexapoda</taxon>
        <taxon>Insecta</taxon>
        <taxon>Pterygota</taxon>
        <taxon>Neoptera</taxon>
        <taxon>Endopterygota</taxon>
        <taxon>Lepidoptera</taxon>
        <taxon>Glossata</taxon>
        <taxon>Ditrysia</taxon>
        <taxon>Noctuoidea</taxon>
        <taxon>Noctuidae</taxon>
        <taxon>Heliothinae</taxon>
        <taxon>Helicoverpa</taxon>
    </lineage>
</organism>
<feature type="short sequence motif" description="GXSXG" evidence="8">
    <location>
        <begin position="941"/>
        <end position="945"/>
    </location>
</feature>
<feature type="region of interest" description="Disordered" evidence="9">
    <location>
        <begin position="256"/>
        <end position="295"/>
    </location>
</feature>
<feature type="active site" description="Proton acceptor" evidence="8">
    <location>
        <position position="1088"/>
    </location>
</feature>
<feature type="domain" description="AH" evidence="10">
    <location>
        <begin position="27"/>
        <end position="211"/>
    </location>
</feature>
<proteinExistence type="predicted"/>
<dbReference type="Gene3D" id="1.25.40.20">
    <property type="entry name" value="Ankyrin repeat-containing domain"/>
    <property type="match status" value="3"/>
</dbReference>
<dbReference type="FunFam" id="1.20.1270.60:FF:000068">
    <property type="entry name" value="Islet cell autoantigen"/>
    <property type="match status" value="1"/>
</dbReference>
<dbReference type="GO" id="GO:0005739">
    <property type="term" value="C:mitochondrion"/>
    <property type="evidence" value="ECO:0007669"/>
    <property type="project" value="TreeGrafter"/>
</dbReference>
<dbReference type="AlphaFoldDB" id="A0A2W1BK66"/>
<accession>A0A2W1BK66</accession>
<dbReference type="Pfam" id="PF06456">
    <property type="entry name" value="Arfaptin"/>
    <property type="match status" value="1"/>
</dbReference>
<evidence type="ECO:0000256" key="9">
    <source>
        <dbReference type="SAM" id="MobiDB-lite"/>
    </source>
</evidence>
<keyword evidence="2" id="KW-0677">Repeat</keyword>
<dbReference type="GO" id="GO:0016042">
    <property type="term" value="P:lipid catabolic process"/>
    <property type="evidence" value="ECO:0007669"/>
    <property type="project" value="UniProtKB-UniRule"/>
</dbReference>
<reference evidence="12 13" key="1">
    <citation type="journal article" date="2017" name="BMC Biol.">
        <title>Genomic innovations, transcriptional plasticity and gene loss underlying the evolution and divergence of two highly polyphagous and invasive Helicoverpa pest species.</title>
        <authorList>
            <person name="Pearce S.L."/>
            <person name="Clarke D.F."/>
            <person name="East P.D."/>
            <person name="Elfekih S."/>
            <person name="Gordon K.H."/>
            <person name="Jermiin L.S."/>
            <person name="McGaughran A."/>
            <person name="Oakeshott J.G."/>
            <person name="Papanikolaou A."/>
            <person name="Perera O.P."/>
            <person name="Rane R.V."/>
            <person name="Richards S."/>
            <person name="Tay W.T."/>
            <person name="Walsh T.K."/>
            <person name="Anderson A."/>
            <person name="Anderson C.J."/>
            <person name="Asgari S."/>
            <person name="Board P.G."/>
            <person name="Bretschneider A."/>
            <person name="Campbell P.M."/>
            <person name="Chertemps T."/>
            <person name="Christeller J.T."/>
            <person name="Coppin C.W."/>
            <person name="Downes S.J."/>
            <person name="Duan G."/>
            <person name="Farnsworth C.A."/>
            <person name="Good R.T."/>
            <person name="Han L.B."/>
            <person name="Han Y.C."/>
            <person name="Hatje K."/>
            <person name="Horne I."/>
            <person name="Huang Y.P."/>
            <person name="Hughes D.S."/>
            <person name="Jacquin-Joly E."/>
            <person name="James W."/>
            <person name="Jhangiani S."/>
            <person name="Kollmar M."/>
            <person name="Kuwar S.S."/>
            <person name="Li S."/>
            <person name="Liu N.Y."/>
            <person name="Maibeche M.T."/>
            <person name="Miller J.R."/>
            <person name="Montagne N."/>
            <person name="Perry T."/>
            <person name="Qu J."/>
            <person name="Song S.V."/>
            <person name="Sutton G.G."/>
            <person name="Vogel H."/>
            <person name="Walenz B.P."/>
            <person name="Xu W."/>
            <person name="Zhang H.J."/>
            <person name="Zou Z."/>
            <person name="Batterham P."/>
            <person name="Edwards O.R."/>
            <person name="Feyereisen R."/>
            <person name="Gibbs R.A."/>
            <person name="Heckel D.G."/>
            <person name="McGrath A."/>
            <person name="Robin C."/>
            <person name="Scherer S.E."/>
            <person name="Worley K.C."/>
            <person name="Wu Y.D."/>
        </authorList>
    </citation>
    <scope>NUCLEOTIDE SEQUENCE [LARGE SCALE GENOMIC DNA]</scope>
    <source>
        <strain evidence="12">Harm_GR_Male_#8</strain>
        <tissue evidence="12">Whole organism</tissue>
    </source>
</reference>
<feature type="active site" description="Nucleophile" evidence="8">
    <location>
        <position position="943"/>
    </location>
</feature>
<feature type="compositionally biased region" description="Polar residues" evidence="9">
    <location>
        <begin position="355"/>
        <end position="371"/>
    </location>
</feature>
<evidence type="ECO:0000256" key="5">
    <source>
        <dbReference type="ARBA" id="ARBA00023098"/>
    </source>
</evidence>
<feature type="compositionally biased region" description="Basic and acidic residues" evidence="9">
    <location>
        <begin position="273"/>
        <end position="290"/>
    </location>
</feature>
<dbReference type="PANTHER" id="PTHR24139">
    <property type="entry name" value="CALCIUM-INDEPENDENT PHOSPHOLIPASE A2"/>
    <property type="match status" value="1"/>
</dbReference>
<dbReference type="PROSITE" id="PS50297">
    <property type="entry name" value="ANK_REP_REGION"/>
    <property type="match status" value="4"/>
</dbReference>
<evidence type="ECO:0000256" key="6">
    <source>
        <dbReference type="ARBA" id="ARBA00023422"/>
    </source>
</evidence>
<dbReference type="InterPro" id="IPR027267">
    <property type="entry name" value="AH/BAR_dom_sf"/>
</dbReference>
<keyword evidence="3 8" id="KW-0378">Hydrolase</keyword>
<feature type="region of interest" description="Disordered" evidence="9">
    <location>
        <begin position="349"/>
        <end position="372"/>
    </location>
</feature>
<evidence type="ECO:0000256" key="8">
    <source>
        <dbReference type="PROSITE-ProRule" id="PRU01161"/>
    </source>
</evidence>
<name>A0A2W1BK66_HELAM</name>
<dbReference type="InterPro" id="IPR002110">
    <property type="entry name" value="Ankyrin_rpt"/>
</dbReference>
<feature type="repeat" description="ANK" evidence="7">
    <location>
        <begin position="751"/>
        <end position="783"/>
    </location>
</feature>
<evidence type="ECO:0000259" key="11">
    <source>
        <dbReference type="PROSITE" id="PS51635"/>
    </source>
</evidence>
<dbReference type="Gene3D" id="3.40.1090.10">
    <property type="entry name" value="Cytosolic phospholipase A2 catalytic domain"/>
    <property type="match status" value="1"/>
</dbReference>